<evidence type="ECO:0000313" key="1">
    <source>
        <dbReference type="EMBL" id="SAC84304.1"/>
    </source>
</evidence>
<evidence type="ECO:0000313" key="2">
    <source>
        <dbReference type="Proteomes" id="UP000077278"/>
    </source>
</evidence>
<protein>
    <submittedName>
        <fullName evidence="1">Uncharacterized protein</fullName>
    </submittedName>
</protein>
<dbReference type="EMBL" id="FKDD01000018">
    <property type="protein sequence ID" value="SAC84304.1"/>
    <property type="molecule type" value="Genomic_DNA"/>
</dbReference>
<reference evidence="1 2" key="1">
    <citation type="submission" date="2016-03" db="EMBL/GenBank/DDBJ databases">
        <authorList>
            <consortium name="Pathogen Informatics"/>
        </authorList>
    </citation>
    <scope>NUCLEOTIDE SEQUENCE [LARGE SCALE GENOMIC DNA]</scope>
    <source>
        <strain evidence="2">e264</strain>
    </source>
</reference>
<dbReference type="AlphaFoldDB" id="A0ABD7KL28"/>
<proteinExistence type="predicted"/>
<gene>
    <name evidence="1" type="ORF">SAMEA2273136_03592</name>
</gene>
<sequence length="41" mass="4943">MEYELMRLAEFISENWSQWESFCEQHGDNAQEIYEQIGGED</sequence>
<organism evidence="1 2">
    <name type="scientific">Enterobacter roggenkampii</name>
    <dbReference type="NCBI Taxonomy" id="1812935"/>
    <lineage>
        <taxon>Bacteria</taxon>
        <taxon>Pseudomonadati</taxon>
        <taxon>Pseudomonadota</taxon>
        <taxon>Gammaproteobacteria</taxon>
        <taxon>Enterobacterales</taxon>
        <taxon>Enterobacteriaceae</taxon>
        <taxon>Enterobacter</taxon>
        <taxon>Enterobacter cloacae complex</taxon>
    </lineage>
</organism>
<dbReference type="RefSeq" id="WP_255358720.1">
    <property type="nucleotide sequence ID" value="NZ_FKDD01000018.1"/>
</dbReference>
<accession>A0ABD7KL28</accession>
<comment type="caution">
    <text evidence="1">The sequence shown here is derived from an EMBL/GenBank/DDBJ whole genome shotgun (WGS) entry which is preliminary data.</text>
</comment>
<name>A0ABD7KL28_9ENTR</name>
<dbReference type="Proteomes" id="UP000077278">
    <property type="component" value="Unassembled WGS sequence"/>
</dbReference>